<dbReference type="InterPro" id="IPR050155">
    <property type="entry name" value="HAD-like_hydrolase_sf"/>
</dbReference>
<proteinExistence type="predicted"/>
<dbReference type="InterPro" id="IPR023198">
    <property type="entry name" value="PGP-like_dom2"/>
</dbReference>
<protein>
    <submittedName>
        <fullName evidence="1">HAD family hydrolase</fullName>
    </submittedName>
</protein>
<dbReference type="Proteomes" id="UP000615026">
    <property type="component" value="Unassembled WGS sequence"/>
</dbReference>
<dbReference type="Pfam" id="PF00702">
    <property type="entry name" value="Hydrolase"/>
    <property type="match status" value="1"/>
</dbReference>
<dbReference type="InterPro" id="IPR036412">
    <property type="entry name" value="HAD-like_sf"/>
</dbReference>
<dbReference type="GO" id="GO:0006281">
    <property type="term" value="P:DNA repair"/>
    <property type="evidence" value="ECO:0007669"/>
    <property type="project" value="TreeGrafter"/>
</dbReference>
<keyword evidence="1" id="KW-0378">Hydrolase</keyword>
<evidence type="ECO:0000313" key="1">
    <source>
        <dbReference type="EMBL" id="MBE9065107.1"/>
    </source>
</evidence>
<organism evidence="1 2">
    <name type="scientific">Leptolyngbya cf. ectocarpi LEGE 11479</name>
    <dbReference type="NCBI Taxonomy" id="1828722"/>
    <lineage>
        <taxon>Bacteria</taxon>
        <taxon>Bacillati</taxon>
        <taxon>Cyanobacteriota</taxon>
        <taxon>Cyanophyceae</taxon>
        <taxon>Leptolyngbyales</taxon>
        <taxon>Leptolyngbyaceae</taxon>
        <taxon>Leptolyngbya group</taxon>
        <taxon>Leptolyngbya</taxon>
    </lineage>
</organism>
<dbReference type="GO" id="GO:0008967">
    <property type="term" value="F:phosphoglycolate phosphatase activity"/>
    <property type="evidence" value="ECO:0007669"/>
    <property type="project" value="TreeGrafter"/>
</dbReference>
<name>A0A928WXD6_LEPEC</name>
<dbReference type="Gene3D" id="1.10.150.240">
    <property type="entry name" value="Putative phosphatase, domain 2"/>
    <property type="match status" value="1"/>
</dbReference>
<dbReference type="Gene3D" id="3.40.50.1000">
    <property type="entry name" value="HAD superfamily/HAD-like"/>
    <property type="match status" value="1"/>
</dbReference>
<sequence length="260" mass="27772">MEKKSVVTLACNGQIFKDIHAVFLDKDGTLADVATYLSQLGHIQAQLMEQALSGTHELTLQALGFNADGLTASGLLAVGSRQETIMGIATVAALVGCPWVKAIDLAIATLKAADQQCSPKALYTPLLPGALDFLQRLRLAGLKIIMVSADSQHNLESFVQHHHLQTYFDVLQGVTRENPTKMSADFLSTACQAIDIEPAQGVVIGDAASDLHMALPTRGFIGYLGGWRPPLSKTDILGDGCSRASLVHSFTTDFSQIVLT</sequence>
<dbReference type="PANTHER" id="PTHR43434">
    <property type="entry name" value="PHOSPHOGLYCOLATE PHOSPHATASE"/>
    <property type="match status" value="1"/>
</dbReference>
<evidence type="ECO:0000313" key="2">
    <source>
        <dbReference type="Proteomes" id="UP000615026"/>
    </source>
</evidence>
<dbReference type="RefSeq" id="WP_193989781.1">
    <property type="nucleotide sequence ID" value="NZ_JADEXP010000001.1"/>
</dbReference>
<dbReference type="PANTHER" id="PTHR43434:SF1">
    <property type="entry name" value="PHOSPHOGLYCOLATE PHOSPHATASE"/>
    <property type="match status" value="1"/>
</dbReference>
<comment type="caution">
    <text evidence="1">The sequence shown here is derived from an EMBL/GenBank/DDBJ whole genome shotgun (WGS) entry which is preliminary data.</text>
</comment>
<keyword evidence="2" id="KW-1185">Reference proteome</keyword>
<gene>
    <name evidence="1" type="ORF">IQ260_00360</name>
</gene>
<accession>A0A928WXD6</accession>
<dbReference type="EMBL" id="JADEXP010000001">
    <property type="protein sequence ID" value="MBE9065107.1"/>
    <property type="molecule type" value="Genomic_DNA"/>
</dbReference>
<dbReference type="SUPFAM" id="SSF56784">
    <property type="entry name" value="HAD-like"/>
    <property type="match status" value="1"/>
</dbReference>
<reference evidence="1" key="1">
    <citation type="submission" date="2020-10" db="EMBL/GenBank/DDBJ databases">
        <authorList>
            <person name="Castelo-Branco R."/>
            <person name="Eusebio N."/>
            <person name="Adriana R."/>
            <person name="Vieira A."/>
            <person name="Brugerolle De Fraissinette N."/>
            <person name="Rezende De Castro R."/>
            <person name="Schneider M.P."/>
            <person name="Vasconcelos V."/>
            <person name="Leao P.N."/>
        </authorList>
    </citation>
    <scope>NUCLEOTIDE SEQUENCE</scope>
    <source>
        <strain evidence="1">LEGE 11479</strain>
    </source>
</reference>
<dbReference type="GO" id="GO:0005829">
    <property type="term" value="C:cytosol"/>
    <property type="evidence" value="ECO:0007669"/>
    <property type="project" value="TreeGrafter"/>
</dbReference>
<dbReference type="InterPro" id="IPR023214">
    <property type="entry name" value="HAD_sf"/>
</dbReference>
<dbReference type="AlphaFoldDB" id="A0A928WXD6"/>